<dbReference type="RefSeq" id="WP_129227115.1">
    <property type="nucleotide sequence ID" value="NZ_QYBB01000013.1"/>
</dbReference>
<evidence type="ECO:0008006" key="4">
    <source>
        <dbReference type="Google" id="ProtNLM"/>
    </source>
</evidence>
<keyword evidence="3" id="KW-1185">Reference proteome</keyword>
<feature type="signal peptide" evidence="1">
    <location>
        <begin position="1"/>
        <end position="25"/>
    </location>
</feature>
<name>A0A4Q2U8N9_9HYPH</name>
<comment type="caution">
    <text evidence="2">The sequence shown here is derived from an EMBL/GenBank/DDBJ whole genome shotgun (WGS) entry which is preliminary data.</text>
</comment>
<dbReference type="AlphaFoldDB" id="A0A4Q2U8N9"/>
<proteinExistence type="predicted"/>
<evidence type="ECO:0000256" key="1">
    <source>
        <dbReference type="SAM" id="SignalP"/>
    </source>
</evidence>
<sequence>MASMAGIVKGAALAAAALASASSLAGCSTTGTGGASLASLSMPAPGVAPVAAVEAAPLPVPVNYGGFLGGAAGAKLPEADRKAALAAEDGAVASGERRSWKGDHGVYGFVVPGPTSAASTAIPADGAPAECRSFTATIFFGGRPQVGKGTGCRDLDGNWHVTS</sequence>
<evidence type="ECO:0000313" key="2">
    <source>
        <dbReference type="EMBL" id="RYC31511.1"/>
    </source>
</evidence>
<dbReference type="Proteomes" id="UP000290759">
    <property type="component" value="Unassembled WGS sequence"/>
</dbReference>
<gene>
    <name evidence="2" type="ORF">D3273_12760</name>
</gene>
<evidence type="ECO:0000313" key="3">
    <source>
        <dbReference type="Proteomes" id="UP000290759"/>
    </source>
</evidence>
<protein>
    <recommendedName>
        <fullName evidence="4">Surface antigen domain-containing protein</fullName>
    </recommendedName>
</protein>
<organism evidence="2 3">
    <name type="scientific">Lichenibacterium minor</name>
    <dbReference type="NCBI Taxonomy" id="2316528"/>
    <lineage>
        <taxon>Bacteria</taxon>
        <taxon>Pseudomonadati</taxon>
        <taxon>Pseudomonadota</taxon>
        <taxon>Alphaproteobacteria</taxon>
        <taxon>Hyphomicrobiales</taxon>
        <taxon>Lichenihabitantaceae</taxon>
        <taxon>Lichenibacterium</taxon>
    </lineage>
</organism>
<dbReference type="EMBL" id="QYBB01000013">
    <property type="protein sequence ID" value="RYC31511.1"/>
    <property type="molecule type" value="Genomic_DNA"/>
</dbReference>
<reference evidence="2 3" key="2">
    <citation type="submission" date="2019-02" db="EMBL/GenBank/DDBJ databases">
        <title>'Lichenibacterium ramalinii' gen. nov. sp. nov., 'Lichenibacterium minor' gen. nov. sp. nov.</title>
        <authorList>
            <person name="Pankratov T."/>
        </authorList>
    </citation>
    <scope>NUCLEOTIDE SEQUENCE [LARGE SCALE GENOMIC DNA]</scope>
    <source>
        <strain evidence="2 3">RmlP026</strain>
    </source>
</reference>
<dbReference type="OrthoDB" id="5402098at2"/>
<keyword evidence="1" id="KW-0732">Signal</keyword>
<reference evidence="2 3" key="1">
    <citation type="submission" date="2018-12" db="EMBL/GenBank/DDBJ databases">
        <authorList>
            <person name="Grouzdev D.S."/>
            <person name="Krutkina M.S."/>
        </authorList>
    </citation>
    <scope>NUCLEOTIDE SEQUENCE [LARGE SCALE GENOMIC DNA]</scope>
    <source>
        <strain evidence="2 3">RmlP026</strain>
    </source>
</reference>
<feature type="chain" id="PRO_5021009497" description="Surface antigen domain-containing protein" evidence="1">
    <location>
        <begin position="26"/>
        <end position="163"/>
    </location>
</feature>
<accession>A0A4Q2U8N9</accession>